<dbReference type="OrthoDB" id="4407386at2"/>
<evidence type="ECO:0000256" key="1">
    <source>
        <dbReference type="SAM" id="Phobius"/>
    </source>
</evidence>
<dbReference type="Pfam" id="PF12730">
    <property type="entry name" value="ABC2_membrane_4"/>
    <property type="match status" value="1"/>
</dbReference>
<comment type="caution">
    <text evidence="2">The sequence shown here is derived from an EMBL/GenBank/DDBJ whole genome shotgun (WGS) entry which is preliminary data.</text>
</comment>
<gene>
    <name evidence="2" type="ORF">FB460_0479</name>
</gene>
<dbReference type="Proteomes" id="UP000316196">
    <property type="component" value="Unassembled WGS sequence"/>
</dbReference>
<feature type="transmembrane region" description="Helical" evidence="1">
    <location>
        <begin position="118"/>
        <end position="142"/>
    </location>
</feature>
<evidence type="ECO:0000313" key="2">
    <source>
        <dbReference type="EMBL" id="TQL62693.1"/>
    </source>
</evidence>
<name>A0A542ZQR1_9ACTN</name>
<dbReference type="EMBL" id="VFOR01000001">
    <property type="protein sequence ID" value="TQL62693.1"/>
    <property type="molecule type" value="Genomic_DNA"/>
</dbReference>
<keyword evidence="1" id="KW-0812">Transmembrane</keyword>
<reference evidence="2 3" key="1">
    <citation type="submission" date="2019-06" db="EMBL/GenBank/DDBJ databases">
        <title>Sequencing the genomes of 1000 actinobacteria strains.</title>
        <authorList>
            <person name="Klenk H.-P."/>
        </authorList>
    </citation>
    <scope>NUCLEOTIDE SEQUENCE [LARGE SCALE GENOMIC DNA]</scope>
    <source>
        <strain evidence="2 3">DSM 8251</strain>
    </source>
</reference>
<proteinExistence type="predicted"/>
<feature type="transmembrane region" description="Helical" evidence="1">
    <location>
        <begin position="183"/>
        <end position="206"/>
    </location>
</feature>
<evidence type="ECO:0008006" key="4">
    <source>
        <dbReference type="Google" id="ProtNLM"/>
    </source>
</evidence>
<accession>A0A542ZQR1</accession>
<keyword evidence="1" id="KW-1133">Transmembrane helix</keyword>
<evidence type="ECO:0000313" key="3">
    <source>
        <dbReference type="Proteomes" id="UP000316196"/>
    </source>
</evidence>
<organism evidence="2 3">
    <name type="scientific">Propioniferax innocua</name>
    <dbReference type="NCBI Taxonomy" id="1753"/>
    <lineage>
        <taxon>Bacteria</taxon>
        <taxon>Bacillati</taxon>
        <taxon>Actinomycetota</taxon>
        <taxon>Actinomycetes</taxon>
        <taxon>Propionibacteriales</taxon>
        <taxon>Propionibacteriaceae</taxon>
        <taxon>Propioniferax</taxon>
    </lineage>
</organism>
<sequence>MSGRSTSLPGFGKAVRLEYAKMRRLRTSLVLGAVLLATILFGTMQLFDADHRARINEPNTMHWEFLLLTGYSSTKALFMPLLAAVLASRQVDIEHHGNGWLRTSMFGVTPGRLCTVKLLALMPLVVLSTVVEMSVLVLASRAAGATTPLPWVQWLWYGAVVVIVTLGVVGLHLWLAARVESQLVGLGVGVLGGFLGFFSMLMPPWFAHLTPWGYLAAGLPYQLSPTGDAPLIAIPLPWGSMALFCCVMLGVLALARVRLDRVEI</sequence>
<feature type="transmembrane region" description="Helical" evidence="1">
    <location>
        <begin position="154"/>
        <end position="176"/>
    </location>
</feature>
<keyword evidence="1" id="KW-0472">Membrane</keyword>
<keyword evidence="3" id="KW-1185">Reference proteome</keyword>
<feature type="transmembrane region" description="Helical" evidence="1">
    <location>
        <begin position="65"/>
        <end position="87"/>
    </location>
</feature>
<dbReference type="AlphaFoldDB" id="A0A542ZQR1"/>
<feature type="transmembrane region" description="Helical" evidence="1">
    <location>
        <begin position="232"/>
        <end position="255"/>
    </location>
</feature>
<dbReference type="RefSeq" id="WP_142092502.1">
    <property type="nucleotide sequence ID" value="NZ_BAAAMD010000001.1"/>
</dbReference>
<protein>
    <recommendedName>
        <fullName evidence="4">ABC-2 type transport system permease protein</fullName>
    </recommendedName>
</protein>